<dbReference type="InterPro" id="IPR001567">
    <property type="entry name" value="Pept_M3A_M3B_dom"/>
</dbReference>
<evidence type="ECO:0000256" key="4">
    <source>
        <dbReference type="ARBA" id="ARBA00022833"/>
    </source>
</evidence>
<gene>
    <name evidence="8" type="ORF">CEY16_09030</name>
</gene>
<dbReference type="GO" id="GO:0006518">
    <property type="term" value="P:peptide metabolic process"/>
    <property type="evidence" value="ECO:0007669"/>
    <property type="project" value="TreeGrafter"/>
</dbReference>
<keyword evidence="3 6" id="KW-0378">Hydrolase</keyword>
<keyword evidence="9" id="KW-1185">Reference proteome</keyword>
<evidence type="ECO:0000256" key="5">
    <source>
        <dbReference type="ARBA" id="ARBA00023049"/>
    </source>
</evidence>
<keyword evidence="5 6" id="KW-0482">Metalloprotease</keyword>
<dbReference type="GO" id="GO:0004222">
    <property type="term" value="F:metalloendopeptidase activity"/>
    <property type="evidence" value="ECO:0007669"/>
    <property type="project" value="InterPro"/>
</dbReference>
<keyword evidence="4 6" id="KW-0862">Zinc</keyword>
<evidence type="ECO:0000256" key="1">
    <source>
        <dbReference type="ARBA" id="ARBA00022670"/>
    </source>
</evidence>
<reference evidence="8 9" key="1">
    <citation type="submission" date="2017-06" db="EMBL/GenBank/DDBJ databases">
        <title>the draft geome sequence of Illustriluteabacillus marina B3227.</title>
        <authorList>
            <person name="He R.-H."/>
            <person name="Du Z.-J."/>
        </authorList>
    </citation>
    <scope>NUCLEOTIDE SEQUENCE [LARGE SCALE GENOMIC DNA]</scope>
    <source>
        <strain evidence="8 9">B3227</strain>
    </source>
</reference>
<dbReference type="OrthoDB" id="9762795at2"/>
<dbReference type="InterPro" id="IPR045090">
    <property type="entry name" value="Pept_M3A_M3B"/>
</dbReference>
<evidence type="ECO:0000256" key="2">
    <source>
        <dbReference type="ARBA" id="ARBA00022723"/>
    </source>
</evidence>
<comment type="caution">
    <text evidence="8">The sequence shown here is derived from an EMBL/GenBank/DDBJ whole genome shotgun (WGS) entry which is preliminary data.</text>
</comment>
<dbReference type="PANTHER" id="PTHR11804:SF84">
    <property type="entry name" value="SACCHAROLYSIN"/>
    <property type="match status" value="1"/>
</dbReference>
<dbReference type="RefSeq" id="WP_101331657.1">
    <property type="nucleotide sequence ID" value="NZ_PJNH01000002.1"/>
</dbReference>
<evidence type="ECO:0000256" key="6">
    <source>
        <dbReference type="RuleBase" id="RU003435"/>
    </source>
</evidence>
<keyword evidence="2 6" id="KW-0479">Metal-binding</keyword>
<feature type="domain" description="Peptidase M3A/M3B catalytic" evidence="7">
    <location>
        <begin position="128"/>
        <end position="499"/>
    </location>
</feature>
<sequence length="505" mass="59468">MNSETIQSIAKELHQEQVKYSKLNWALFTTGDDFGVKDQYHNIMEILKDQSKFEAIDTYKRKDLPAEEARKAEIMYNSFKPFHLSDELNELNVKIQEKTNELSKILNTFRYKLDGKEVSAVELSQVLSMDPDREKRKRAYFARNQINELMVESGFVELVQLRKEFAEKYGAKDYVAYKLEANELNPDTFDSWLDELHELLPKMKEGRQKYAQKFLGESEIMPWDESYIQSKIAPSLNQTVDMSEYHEHLTELFNRFGIDLAGMNITYDIFPRNNKSEWGYNFPVETGKDSRILANVKNRYYEYGVLLHESGHGAHSFLNDPNELILNNGISGIVSEGIANLFQSFLYSRSFFEKFFEDPDQAEQEFQELKEYSKLNALRSIGRIFFDHSLYKNDIQSLDDIYELYWKNHKEVLQEDPFGEAPPWAFIIHFTTHPIYMHNYFMGDVTCEMLKQVFKERTGGEIMDYPKAFGEFLLNEVIKPSGRYKYNELFKRISGEEFSLRFMID</sequence>
<dbReference type="GO" id="GO:0046872">
    <property type="term" value="F:metal ion binding"/>
    <property type="evidence" value="ECO:0007669"/>
    <property type="project" value="UniProtKB-UniRule"/>
</dbReference>
<proteinExistence type="inferred from homology"/>
<accession>A0A2I0QUS5</accession>
<keyword evidence="1 6" id="KW-0645">Protease</keyword>
<evidence type="ECO:0000313" key="8">
    <source>
        <dbReference type="EMBL" id="PKR78049.1"/>
    </source>
</evidence>
<name>A0A2I0QUS5_9BACI</name>
<comment type="cofactor">
    <cofactor evidence="6">
        <name>Zn(2+)</name>
        <dbReference type="ChEBI" id="CHEBI:29105"/>
    </cofactor>
    <text evidence="6">Binds 1 zinc ion.</text>
</comment>
<evidence type="ECO:0000256" key="3">
    <source>
        <dbReference type="ARBA" id="ARBA00022801"/>
    </source>
</evidence>
<organism evidence="8 9">
    <name type="scientific">Halalkalibacillus sediminis</name>
    <dbReference type="NCBI Taxonomy" id="2018042"/>
    <lineage>
        <taxon>Bacteria</taxon>
        <taxon>Bacillati</taxon>
        <taxon>Bacillota</taxon>
        <taxon>Bacilli</taxon>
        <taxon>Bacillales</taxon>
        <taxon>Bacillaceae</taxon>
        <taxon>Halalkalibacillus</taxon>
    </lineage>
</organism>
<protein>
    <submittedName>
        <fullName evidence="8">Peptidase M3A and M3B thimet/oligopeptidase F</fullName>
    </submittedName>
</protein>
<evidence type="ECO:0000313" key="9">
    <source>
        <dbReference type="Proteomes" id="UP000243524"/>
    </source>
</evidence>
<dbReference type="Gene3D" id="1.10.1370.30">
    <property type="match status" value="1"/>
</dbReference>
<dbReference type="PANTHER" id="PTHR11804">
    <property type="entry name" value="PROTEASE M3 THIMET OLIGOPEPTIDASE-RELATED"/>
    <property type="match status" value="1"/>
</dbReference>
<dbReference type="Pfam" id="PF01432">
    <property type="entry name" value="Peptidase_M3"/>
    <property type="match status" value="1"/>
</dbReference>
<dbReference type="AlphaFoldDB" id="A0A2I0QUS5"/>
<dbReference type="Proteomes" id="UP000243524">
    <property type="component" value="Unassembled WGS sequence"/>
</dbReference>
<dbReference type="GO" id="GO:0006508">
    <property type="term" value="P:proteolysis"/>
    <property type="evidence" value="ECO:0007669"/>
    <property type="project" value="UniProtKB-KW"/>
</dbReference>
<dbReference type="SUPFAM" id="SSF55486">
    <property type="entry name" value="Metalloproteases ('zincins'), catalytic domain"/>
    <property type="match status" value="1"/>
</dbReference>
<comment type="similarity">
    <text evidence="6">Belongs to the peptidase M3 family.</text>
</comment>
<dbReference type="EMBL" id="PJNH01000002">
    <property type="protein sequence ID" value="PKR78049.1"/>
    <property type="molecule type" value="Genomic_DNA"/>
</dbReference>
<evidence type="ECO:0000259" key="7">
    <source>
        <dbReference type="Pfam" id="PF01432"/>
    </source>
</evidence>